<dbReference type="Proteomes" id="UP001237642">
    <property type="component" value="Unassembled WGS sequence"/>
</dbReference>
<dbReference type="SUPFAM" id="SSF52047">
    <property type="entry name" value="RNI-like"/>
    <property type="match status" value="1"/>
</dbReference>
<dbReference type="InterPro" id="IPR036047">
    <property type="entry name" value="F-box-like_dom_sf"/>
</dbReference>
<evidence type="ECO:0000259" key="1">
    <source>
        <dbReference type="PROSITE" id="PS50181"/>
    </source>
</evidence>
<reference evidence="2" key="2">
    <citation type="submission" date="2023-05" db="EMBL/GenBank/DDBJ databases">
        <authorList>
            <person name="Schelkunov M.I."/>
        </authorList>
    </citation>
    <scope>NUCLEOTIDE SEQUENCE</scope>
    <source>
        <strain evidence="2">Hsosn_3</strain>
        <tissue evidence="2">Leaf</tissue>
    </source>
</reference>
<dbReference type="InterPro" id="IPR055357">
    <property type="entry name" value="LRR_At1g61320_AtMIF1"/>
</dbReference>
<organism evidence="2 3">
    <name type="scientific">Heracleum sosnowskyi</name>
    <dbReference type="NCBI Taxonomy" id="360622"/>
    <lineage>
        <taxon>Eukaryota</taxon>
        <taxon>Viridiplantae</taxon>
        <taxon>Streptophyta</taxon>
        <taxon>Embryophyta</taxon>
        <taxon>Tracheophyta</taxon>
        <taxon>Spermatophyta</taxon>
        <taxon>Magnoliopsida</taxon>
        <taxon>eudicotyledons</taxon>
        <taxon>Gunneridae</taxon>
        <taxon>Pentapetalae</taxon>
        <taxon>asterids</taxon>
        <taxon>campanulids</taxon>
        <taxon>Apiales</taxon>
        <taxon>Apiaceae</taxon>
        <taxon>Apioideae</taxon>
        <taxon>apioid superclade</taxon>
        <taxon>Tordylieae</taxon>
        <taxon>Tordyliinae</taxon>
        <taxon>Heracleum</taxon>
    </lineage>
</organism>
<dbReference type="InterPro" id="IPR032675">
    <property type="entry name" value="LRR_dom_sf"/>
</dbReference>
<dbReference type="Pfam" id="PF00646">
    <property type="entry name" value="F-box"/>
    <property type="match status" value="1"/>
</dbReference>
<dbReference type="SUPFAM" id="SSF81383">
    <property type="entry name" value="F-box domain"/>
    <property type="match status" value="1"/>
</dbReference>
<feature type="domain" description="F-box" evidence="1">
    <location>
        <begin position="15"/>
        <end position="52"/>
    </location>
</feature>
<dbReference type="Pfam" id="PF23622">
    <property type="entry name" value="LRR_At1g61320_AtMIF1"/>
    <property type="match status" value="1"/>
</dbReference>
<reference evidence="2" key="1">
    <citation type="submission" date="2023-02" db="EMBL/GenBank/DDBJ databases">
        <title>Genome of toxic invasive species Heracleum sosnowskyi carries increased number of genes despite the absence of recent whole-genome duplications.</title>
        <authorList>
            <person name="Schelkunov M."/>
            <person name="Shtratnikova V."/>
            <person name="Makarenko M."/>
            <person name="Klepikova A."/>
            <person name="Omelchenko D."/>
            <person name="Novikova G."/>
            <person name="Obukhova E."/>
            <person name="Bogdanov V."/>
            <person name="Penin A."/>
            <person name="Logacheva M."/>
        </authorList>
    </citation>
    <scope>NUCLEOTIDE SEQUENCE</scope>
    <source>
        <strain evidence="2">Hsosn_3</strain>
        <tissue evidence="2">Leaf</tissue>
    </source>
</reference>
<accession>A0AAD8HKR2</accession>
<dbReference type="PANTHER" id="PTHR34145">
    <property type="entry name" value="OS02G0105600 PROTEIN"/>
    <property type="match status" value="1"/>
</dbReference>
<comment type="caution">
    <text evidence="2">The sequence shown here is derived from an EMBL/GenBank/DDBJ whole genome shotgun (WGS) entry which is preliminary data.</text>
</comment>
<dbReference type="PANTHER" id="PTHR34145:SF28">
    <property type="entry name" value="F-BOX DOMAIN-CONTAINING PROTEIN"/>
    <property type="match status" value="1"/>
</dbReference>
<name>A0AAD8HKR2_9APIA</name>
<dbReference type="InterPro" id="IPR053772">
    <property type="entry name" value="At1g61320/At1g61330-like"/>
</dbReference>
<proteinExistence type="predicted"/>
<dbReference type="AlphaFoldDB" id="A0AAD8HKR2"/>
<sequence>MAGSSSCGTKISKAADFLSSLPDNVFTVIFSFLTTKEAFSTCISCKKLKHLMTVIPNVECKETGNDCLTKKREFMESVSRFLENHDSLIKTFHLSFNPLGYRYRSDVFYWLSFVLKNGLEELDLVFDGSNNLMFLPSLLTAPNLKVLKLSHCVVNLPSIIGFKSLKSLLLGSMDIPESVIGLICCHCESLQHFTLEYCSGFTKIEILDPKSKLETLILNDCQTMILDNLFAPFALKISSLKTLSIRQKIINFFFVGSPHINNLILCRQAEVPVTRQESRNMKDRIIGSLGNVRTLQLAGWAFECFTAYRLNHQLSKLEKILLLDFNVCLKNMEGLTNLIGHADGVKKLHISINENTSGNIDSDFERVLEHFSGDDYRLPPTVAFRNSAVHIINIQGFTGTLYEMSHIKFMLAHFPRLRYLEVTPIKEMDEAQSGAYADLISDFPMLSASVEIVMGSEEHFICKNIEA</sequence>
<dbReference type="Gene3D" id="3.80.10.10">
    <property type="entry name" value="Ribonuclease Inhibitor"/>
    <property type="match status" value="1"/>
</dbReference>
<keyword evidence="3" id="KW-1185">Reference proteome</keyword>
<dbReference type="EMBL" id="JAUIZM010000008">
    <property type="protein sequence ID" value="KAK1367992.1"/>
    <property type="molecule type" value="Genomic_DNA"/>
</dbReference>
<dbReference type="PROSITE" id="PS50181">
    <property type="entry name" value="FBOX"/>
    <property type="match status" value="1"/>
</dbReference>
<evidence type="ECO:0000313" key="2">
    <source>
        <dbReference type="EMBL" id="KAK1367992.1"/>
    </source>
</evidence>
<evidence type="ECO:0000313" key="3">
    <source>
        <dbReference type="Proteomes" id="UP001237642"/>
    </source>
</evidence>
<dbReference type="InterPro" id="IPR001810">
    <property type="entry name" value="F-box_dom"/>
</dbReference>
<gene>
    <name evidence="2" type="ORF">POM88_034084</name>
</gene>
<protein>
    <recommendedName>
        <fullName evidence="1">F-box domain-containing protein</fullName>
    </recommendedName>
</protein>